<dbReference type="SUPFAM" id="SSF47598">
    <property type="entry name" value="Ribbon-helix-helix"/>
    <property type="match status" value="1"/>
</dbReference>
<dbReference type="InterPro" id="IPR010985">
    <property type="entry name" value="Ribbon_hlx_hlx"/>
</dbReference>
<dbReference type="AlphaFoldDB" id="A0A927GXR0"/>
<keyword evidence="12" id="KW-1185">Reference proteome</keyword>
<dbReference type="GO" id="GO:0010045">
    <property type="term" value="P:response to nickel cation"/>
    <property type="evidence" value="ECO:0007669"/>
    <property type="project" value="InterPro"/>
</dbReference>
<keyword evidence="3 7" id="KW-0479">Metal-binding</keyword>
<dbReference type="InterPro" id="IPR013321">
    <property type="entry name" value="Arc_rbn_hlx_hlx"/>
</dbReference>
<dbReference type="EMBL" id="JACXJA010000001">
    <property type="protein sequence ID" value="MBD2860418.1"/>
    <property type="molecule type" value="Genomic_DNA"/>
</dbReference>
<dbReference type="InterPro" id="IPR027271">
    <property type="entry name" value="Acetolactate_synth/TF_NikR_C"/>
</dbReference>
<dbReference type="Proteomes" id="UP000639396">
    <property type="component" value="Unassembled WGS sequence"/>
</dbReference>
<evidence type="ECO:0000256" key="6">
    <source>
        <dbReference type="ARBA" id="ARBA00023163"/>
    </source>
</evidence>
<comment type="cofactor">
    <cofactor evidence="7">
        <name>Ni(2+)</name>
        <dbReference type="ChEBI" id="CHEBI:49786"/>
    </cofactor>
    <text evidence="7">Binds 1 nickel ion per subunit.</text>
</comment>
<organism evidence="11 12">
    <name type="scientific">Paenibacillus oceani</name>
    <dbReference type="NCBI Taxonomy" id="2772510"/>
    <lineage>
        <taxon>Bacteria</taxon>
        <taxon>Bacillati</taxon>
        <taxon>Bacillota</taxon>
        <taxon>Bacilli</taxon>
        <taxon>Bacillales</taxon>
        <taxon>Paenibacillaceae</taxon>
        <taxon>Paenibacillus</taxon>
    </lineage>
</organism>
<feature type="domain" description="Transcription factor NikR nickel binding C-terminal" evidence="10">
    <location>
        <begin position="59"/>
        <end position="135"/>
    </location>
</feature>
<dbReference type="RefSeq" id="WP_190923577.1">
    <property type="nucleotide sequence ID" value="NZ_JACXJA010000001.1"/>
</dbReference>
<dbReference type="GO" id="GO:0003677">
    <property type="term" value="F:DNA binding"/>
    <property type="evidence" value="ECO:0007669"/>
    <property type="project" value="UniProtKB-KW"/>
</dbReference>
<dbReference type="PANTHER" id="PTHR34719">
    <property type="entry name" value="NICKEL-RESPONSIVE REGULATOR"/>
    <property type="match status" value="1"/>
</dbReference>
<feature type="compositionally biased region" description="Basic and acidic residues" evidence="8">
    <location>
        <begin position="207"/>
        <end position="226"/>
    </location>
</feature>
<dbReference type="NCBIfam" id="NF003381">
    <property type="entry name" value="PRK04460.1"/>
    <property type="match status" value="1"/>
</dbReference>
<comment type="similarity">
    <text evidence="1 7">Belongs to the transcriptional regulatory CopG/NikR family.</text>
</comment>
<evidence type="ECO:0000256" key="8">
    <source>
        <dbReference type="SAM" id="MobiDB-lite"/>
    </source>
</evidence>
<feature type="domain" description="Ribbon-helix-helix protein CopG" evidence="9">
    <location>
        <begin position="8"/>
        <end position="48"/>
    </location>
</feature>
<gene>
    <name evidence="11" type="primary">nikR</name>
    <name evidence="11" type="ORF">IDH45_00265</name>
</gene>
<dbReference type="Gene3D" id="1.10.1220.10">
    <property type="entry name" value="Met repressor-like"/>
    <property type="match status" value="1"/>
</dbReference>
<name>A0A927GXR0_9BACL</name>
<dbReference type="SUPFAM" id="SSF55021">
    <property type="entry name" value="ACT-like"/>
    <property type="match status" value="1"/>
</dbReference>
<evidence type="ECO:0000256" key="2">
    <source>
        <dbReference type="ARBA" id="ARBA00022596"/>
    </source>
</evidence>
<evidence type="ECO:0000256" key="3">
    <source>
        <dbReference type="ARBA" id="ARBA00022723"/>
    </source>
</evidence>
<dbReference type="GO" id="GO:0003700">
    <property type="term" value="F:DNA-binding transcription factor activity"/>
    <property type="evidence" value="ECO:0007669"/>
    <property type="project" value="UniProtKB-UniRule"/>
</dbReference>
<dbReference type="NCBIfam" id="NF002815">
    <property type="entry name" value="PRK02967.1"/>
    <property type="match status" value="1"/>
</dbReference>
<evidence type="ECO:0000259" key="10">
    <source>
        <dbReference type="Pfam" id="PF08753"/>
    </source>
</evidence>
<keyword evidence="6 7" id="KW-0804">Transcription</keyword>
<dbReference type="HAMAP" id="MF_00476">
    <property type="entry name" value="NikR"/>
    <property type="match status" value="1"/>
</dbReference>
<dbReference type="InterPro" id="IPR002145">
    <property type="entry name" value="CopG"/>
</dbReference>
<evidence type="ECO:0000256" key="4">
    <source>
        <dbReference type="ARBA" id="ARBA00023015"/>
    </source>
</evidence>
<dbReference type="InterPro" id="IPR045865">
    <property type="entry name" value="ACT-like_dom_sf"/>
</dbReference>
<dbReference type="InterPro" id="IPR014864">
    <property type="entry name" value="TF_NikR_Ni-bd_C"/>
</dbReference>
<protein>
    <recommendedName>
        <fullName evidence="7">Putative nickel-responsive regulator</fullName>
    </recommendedName>
</protein>
<sequence length="226" mass="26472">MAEKDELVRFGVSMPSELIQQFDQYTAEQGYTNRSEAIRDLVRRALLQPGRLLPEQIVAGTIVMVYDHDVRELPLLLMDLQHRFHRQIISNMHIHMNRDQCLEIIAVRGLLAKLRELHAQIQVQRGVLYCELSVTYVDEQEPGDGDHSHHHHDHDHDHDHDHHDHHHHHQHNHHDHHAPENRDHSGTPSPAGEHEHPPAKAHPNRNRPADHLERFHRSTDANRERL</sequence>
<dbReference type="Pfam" id="PF08753">
    <property type="entry name" value="NikR_C"/>
    <property type="match status" value="1"/>
</dbReference>
<keyword evidence="5 7" id="KW-0238">DNA-binding</keyword>
<proteinExistence type="inferred from homology"/>
<dbReference type="Gene3D" id="3.30.70.1150">
    <property type="entry name" value="ACT-like. Chain A, domain 2"/>
    <property type="match status" value="1"/>
</dbReference>
<feature type="binding site" evidence="7">
    <location>
        <position position="93"/>
    </location>
    <ligand>
        <name>Ni(2+)</name>
        <dbReference type="ChEBI" id="CHEBI:49786"/>
    </ligand>
</feature>
<keyword evidence="2 7" id="KW-0533">Nickel</keyword>
<dbReference type="InterPro" id="IPR050192">
    <property type="entry name" value="CopG/NikR_regulator"/>
</dbReference>
<keyword evidence="4 7" id="KW-0805">Transcription regulation</keyword>
<dbReference type="InterPro" id="IPR022988">
    <property type="entry name" value="Ni_resp_reg_NikR"/>
</dbReference>
<comment type="function">
    <text evidence="7">Transcriptional regulator.</text>
</comment>
<evidence type="ECO:0000256" key="1">
    <source>
        <dbReference type="ARBA" id="ARBA00008478"/>
    </source>
</evidence>
<feature type="binding site" evidence="7">
    <location>
        <position position="95"/>
    </location>
    <ligand>
        <name>Ni(2+)</name>
        <dbReference type="ChEBI" id="CHEBI:49786"/>
    </ligand>
</feature>
<evidence type="ECO:0000256" key="5">
    <source>
        <dbReference type="ARBA" id="ARBA00023125"/>
    </source>
</evidence>
<dbReference type="Pfam" id="PF01402">
    <property type="entry name" value="RHH_1"/>
    <property type="match status" value="1"/>
</dbReference>
<accession>A0A927GXR0</accession>
<feature type="region of interest" description="Disordered" evidence="8">
    <location>
        <begin position="140"/>
        <end position="226"/>
    </location>
</feature>
<dbReference type="CDD" id="cd22231">
    <property type="entry name" value="RHH_NikR_HicB-like"/>
    <property type="match status" value="1"/>
</dbReference>
<feature type="binding site" evidence="7">
    <location>
        <position position="101"/>
    </location>
    <ligand>
        <name>Ni(2+)</name>
        <dbReference type="ChEBI" id="CHEBI:49786"/>
    </ligand>
</feature>
<evidence type="ECO:0000313" key="11">
    <source>
        <dbReference type="EMBL" id="MBD2860418.1"/>
    </source>
</evidence>
<feature type="compositionally biased region" description="Basic residues" evidence="8">
    <location>
        <begin position="163"/>
        <end position="176"/>
    </location>
</feature>
<evidence type="ECO:0000256" key="7">
    <source>
        <dbReference type="HAMAP-Rule" id="MF_00476"/>
    </source>
</evidence>
<feature type="binding site" evidence="7">
    <location>
        <position position="82"/>
    </location>
    <ligand>
        <name>Ni(2+)</name>
        <dbReference type="ChEBI" id="CHEBI:49786"/>
    </ligand>
</feature>
<evidence type="ECO:0000313" key="12">
    <source>
        <dbReference type="Proteomes" id="UP000639396"/>
    </source>
</evidence>
<evidence type="ECO:0000259" key="9">
    <source>
        <dbReference type="Pfam" id="PF01402"/>
    </source>
</evidence>
<reference evidence="11" key="1">
    <citation type="submission" date="2020-09" db="EMBL/GenBank/DDBJ databases">
        <title>A novel bacterium of genus Paenibacillus, isolated from South China Sea.</title>
        <authorList>
            <person name="Huang H."/>
            <person name="Mo K."/>
            <person name="Hu Y."/>
        </authorList>
    </citation>
    <scope>NUCLEOTIDE SEQUENCE</scope>
    <source>
        <strain evidence="11">IB182363</strain>
    </source>
</reference>
<comment type="caution">
    <text evidence="11">The sequence shown here is derived from an EMBL/GenBank/DDBJ whole genome shotgun (WGS) entry which is preliminary data.</text>
</comment>
<dbReference type="PANTHER" id="PTHR34719:SF2">
    <property type="entry name" value="NICKEL-RESPONSIVE REGULATOR"/>
    <property type="match status" value="1"/>
</dbReference>
<dbReference type="GO" id="GO:0016151">
    <property type="term" value="F:nickel cation binding"/>
    <property type="evidence" value="ECO:0007669"/>
    <property type="project" value="UniProtKB-UniRule"/>
</dbReference>